<dbReference type="Pfam" id="PF00571">
    <property type="entry name" value="CBS"/>
    <property type="match status" value="2"/>
</dbReference>
<dbReference type="RefSeq" id="WP_074950581.1">
    <property type="nucleotide sequence ID" value="NZ_BJXR01000016.1"/>
</dbReference>
<evidence type="ECO:0000256" key="2">
    <source>
        <dbReference type="PROSITE-ProRule" id="PRU00703"/>
    </source>
</evidence>
<name>A0A511SX88_MYXFU</name>
<dbReference type="Proteomes" id="UP000321514">
    <property type="component" value="Unassembled WGS sequence"/>
</dbReference>
<gene>
    <name evidence="4" type="ORF">MFU01_15670</name>
    <name evidence="5" type="ORF">SAMN05443572_102359</name>
</gene>
<reference evidence="5 6" key="1">
    <citation type="submission" date="2016-10" db="EMBL/GenBank/DDBJ databases">
        <authorList>
            <person name="Varghese N."/>
            <person name="Submissions S."/>
        </authorList>
    </citation>
    <scope>NUCLEOTIDE SEQUENCE [LARGE SCALE GENOMIC DNA]</scope>
    <source>
        <strain evidence="5 6">DSM 16525</strain>
    </source>
</reference>
<sequence length="145" mass="16389">MLTVGDLMTRDVVTLDETDDLVRVDDLLKLHHIRHLPVVRDGRLVGMVSHRDLLRALSRQLAAPGHEPISVTRLMSRDVEMVRPDLPVREAIYKLLDHRFGCLPVVDRERRLVGIITEADFMRMAARLLTAAEARRGDASEASAH</sequence>
<dbReference type="InterPro" id="IPR046342">
    <property type="entry name" value="CBS_dom_sf"/>
</dbReference>
<dbReference type="STRING" id="1334629.MFUL124B02_33070"/>
<proteinExistence type="predicted"/>
<dbReference type="CDD" id="cd04584">
    <property type="entry name" value="CBS_pair_AcuB_like"/>
    <property type="match status" value="1"/>
</dbReference>
<feature type="domain" description="CBS" evidence="3">
    <location>
        <begin position="8"/>
        <end position="63"/>
    </location>
</feature>
<dbReference type="Proteomes" id="UP000183760">
    <property type="component" value="Unassembled WGS sequence"/>
</dbReference>
<dbReference type="Gene3D" id="3.10.580.10">
    <property type="entry name" value="CBS-domain"/>
    <property type="match status" value="1"/>
</dbReference>
<evidence type="ECO:0000313" key="5">
    <source>
        <dbReference type="EMBL" id="SET46059.1"/>
    </source>
</evidence>
<evidence type="ECO:0000259" key="3">
    <source>
        <dbReference type="PROSITE" id="PS51371"/>
    </source>
</evidence>
<accession>A0A511SX88</accession>
<evidence type="ECO:0000313" key="4">
    <source>
        <dbReference type="EMBL" id="GEN06530.1"/>
    </source>
</evidence>
<feature type="domain" description="CBS" evidence="3">
    <location>
        <begin position="75"/>
        <end position="133"/>
    </location>
</feature>
<dbReference type="InterPro" id="IPR000644">
    <property type="entry name" value="CBS_dom"/>
</dbReference>
<dbReference type="EMBL" id="FOIB01000002">
    <property type="protein sequence ID" value="SET46059.1"/>
    <property type="molecule type" value="Genomic_DNA"/>
</dbReference>
<comment type="caution">
    <text evidence="4">The sequence shown here is derived from an EMBL/GenBank/DDBJ whole genome shotgun (WGS) entry which is preliminary data.</text>
</comment>
<dbReference type="EMBL" id="BJXR01000016">
    <property type="protein sequence ID" value="GEN06530.1"/>
    <property type="molecule type" value="Genomic_DNA"/>
</dbReference>
<protein>
    <submittedName>
        <fullName evidence="5">CBS domain-containing protein</fullName>
    </submittedName>
    <submittedName>
        <fullName evidence="4">Membrane protein</fullName>
    </submittedName>
</protein>
<dbReference type="PROSITE" id="PS51371">
    <property type="entry name" value="CBS"/>
    <property type="match status" value="2"/>
</dbReference>
<keyword evidence="1 2" id="KW-0129">CBS domain</keyword>
<dbReference type="SMART" id="SM00116">
    <property type="entry name" value="CBS"/>
    <property type="match status" value="2"/>
</dbReference>
<evidence type="ECO:0000313" key="6">
    <source>
        <dbReference type="Proteomes" id="UP000183760"/>
    </source>
</evidence>
<dbReference type="PANTHER" id="PTHR43080:SF2">
    <property type="entry name" value="CBS DOMAIN-CONTAINING PROTEIN"/>
    <property type="match status" value="1"/>
</dbReference>
<keyword evidence="6" id="KW-1185">Reference proteome</keyword>
<evidence type="ECO:0000313" key="7">
    <source>
        <dbReference type="Proteomes" id="UP000321514"/>
    </source>
</evidence>
<evidence type="ECO:0000256" key="1">
    <source>
        <dbReference type="ARBA" id="ARBA00023122"/>
    </source>
</evidence>
<dbReference type="AlphaFoldDB" id="A0A511SX88"/>
<dbReference type="InterPro" id="IPR051257">
    <property type="entry name" value="Diverse_CBS-Domain"/>
</dbReference>
<organism evidence="4 7">
    <name type="scientific">Myxococcus fulvus</name>
    <dbReference type="NCBI Taxonomy" id="33"/>
    <lineage>
        <taxon>Bacteria</taxon>
        <taxon>Pseudomonadati</taxon>
        <taxon>Myxococcota</taxon>
        <taxon>Myxococcia</taxon>
        <taxon>Myxococcales</taxon>
        <taxon>Cystobacterineae</taxon>
        <taxon>Myxococcaceae</taxon>
        <taxon>Myxococcus</taxon>
    </lineage>
</organism>
<reference evidence="4 7" key="2">
    <citation type="submission" date="2019-07" db="EMBL/GenBank/DDBJ databases">
        <title>Whole genome shotgun sequence of Myxococcus fulvus NBRC 100333.</title>
        <authorList>
            <person name="Hosoyama A."/>
            <person name="Uohara A."/>
            <person name="Ohji S."/>
            <person name="Ichikawa N."/>
        </authorList>
    </citation>
    <scope>NUCLEOTIDE SEQUENCE [LARGE SCALE GENOMIC DNA]</scope>
    <source>
        <strain evidence="4 7">NBRC 100333</strain>
    </source>
</reference>
<dbReference type="SUPFAM" id="SSF54631">
    <property type="entry name" value="CBS-domain pair"/>
    <property type="match status" value="1"/>
</dbReference>
<dbReference type="PANTHER" id="PTHR43080">
    <property type="entry name" value="CBS DOMAIN-CONTAINING PROTEIN CBSX3, MITOCHONDRIAL"/>
    <property type="match status" value="1"/>
</dbReference>
<dbReference type="OrthoDB" id="5453522at2"/>